<dbReference type="Gene3D" id="3.30.70.270">
    <property type="match status" value="1"/>
</dbReference>
<dbReference type="AlphaFoldDB" id="A0A6J4MH26"/>
<protein>
    <submittedName>
        <fullName evidence="3">Diguanylate cyclase/phosphodiesterase (GGDEF &amp; EAL domains) with PAS/PAC sensor(S)</fullName>
    </submittedName>
</protein>
<keyword evidence="1" id="KW-0812">Transmembrane</keyword>
<evidence type="ECO:0000256" key="1">
    <source>
        <dbReference type="SAM" id="Phobius"/>
    </source>
</evidence>
<gene>
    <name evidence="3" type="ORF">AVDCRST_MAG93-7545</name>
</gene>
<dbReference type="EMBL" id="CADCTR010002542">
    <property type="protein sequence ID" value="CAA9359126.1"/>
    <property type="molecule type" value="Genomic_DNA"/>
</dbReference>
<reference evidence="3" key="1">
    <citation type="submission" date="2020-02" db="EMBL/GenBank/DDBJ databases">
        <authorList>
            <person name="Meier V. D."/>
        </authorList>
    </citation>
    <scope>NUCLEOTIDE SEQUENCE</scope>
    <source>
        <strain evidence="3">AVDCRST_MAG93</strain>
    </source>
</reference>
<dbReference type="PANTHER" id="PTHR46663:SF2">
    <property type="entry name" value="GGDEF DOMAIN-CONTAINING PROTEIN"/>
    <property type="match status" value="1"/>
</dbReference>
<keyword evidence="1" id="KW-0472">Membrane</keyword>
<dbReference type="Pfam" id="PF00990">
    <property type="entry name" value="GGDEF"/>
    <property type="match status" value="1"/>
</dbReference>
<organism evidence="3">
    <name type="scientific">uncultured Chloroflexia bacterium</name>
    <dbReference type="NCBI Taxonomy" id="1672391"/>
    <lineage>
        <taxon>Bacteria</taxon>
        <taxon>Bacillati</taxon>
        <taxon>Chloroflexota</taxon>
        <taxon>Chloroflexia</taxon>
        <taxon>environmental samples</taxon>
    </lineage>
</organism>
<evidence type="ECO:0000313" key="3">
    <source>
        <dbReference type="EMBL" id="CAA9359126.1"/>
    </source>
</evidence>
<dbReference type="CDD" id="cd01949">
    <property type="entry name" value="GGDEF"/>
    <property type="match status" value="1"/>
</dbReference>
<evidence type="ECO:0000259" key="2">
    <source>
        <dbReference type="PROSITE" id="PS50887"/>
    </source>
</evidence>
<feature type="transmembrane region" description="Helical" evidence="1">
    <location>
        <begin position="142"/>
        <end position="168"/>
    </location>
</feature>
<dbReference type="SMART" id="SM00267">
    <property type="entry name" value="GGDEF"/>
    <property type="match status" value="1"/>
</dbReference>
<proteinExistence type="predicted"/>
<dbReference type="NCBIfam" id="TIGR00254">
    <property type="entry name" value="GGDEF"/>
    <property type="match status" value="1"/>
</dbReference>
<dbReference type="InterPro" id="IPR029787">
    <property type="entry name" value="Nucleotide_cyclase"/>
</dbReference>
<feature type="transmembrane region" description="Helical" evidence="1">
    <location>
        <begin position="12"/>
        <end position="34"/>
    </location>
</feature>
<name>A0A6J4MH26_9CHLR</name>
<dbReference type="InterPro" id="IPR052163">
    <property type="entry name" value="DGC-Regulatory_Protein"/>
</dbReference>
<sequence>MSANTLPWSAKLYLGVLALLALVVGVPLVAWSMAHTPPEFGLALLLVGFLAVSLSFPLHIAPNTKLSLHTSVLFAATLLFSPGIAVLIATTGTILADVPRRQPPEQTLFNVAQFVLQVAVGGTLLQAVGWSIGQVSLTKPTLLIASVAAAVGMTLIERLAVFAMIALQTGQPPFDVLYQLLNFDSTEWLTQHTLGVLGAIVMNGHIWALPLLLPPAIMVYRASQRQLQLQTQAELLEHQAFHDTLTGLPNRALFLDRLDHALARIARAGGQVGVLFLDLDGFKGVNDQLGHVAGDAVLRSVAQRLVPCVRPGDTVARFGGDEFVVLLDALSDVDAARQVAERIGRGVRAPLHVKGQTLTLTTSIGVAVSQDSNDTPEALLHRADTALYEAKARGKANYVISEPRGEGVVGVWCGEGEESHSRT</sequence>
<feature type="transmembrane region" description="Helical" evidence="1">
    <location>
        <begin position="40"/>
        <end position="60"/>
    </location>
</feature>
<dbReference type="PROSITE" id="PS50887">
    <property type="entry name" value="GGDEF"/>
    <property type="match status" value="1"/>
</dbReference>
<keyword evidence="1" id="KW-1133">Transmembrane helix</keyword>
<dbReference type="PANTHER" id="PTHR46663">
    <property type="entry name" value="DIGUANYLATE CYCLASE DGCT-RELATED"/>
    <property type="match status" value="1"/>
</dbReference>
<feature type="transmembrane region" description="Helical" evidence="1">
    <location>
        <begin position="108"/>
        <end position="130"/>
    </location>
</feature>
<feature type="domain" description="GGDEF" evidence="2">
    <location>
        <begin position="270"/>
        <end position="403"/>
    </location>
</feature>
<accession>A0A6J4MH26</accession>
<feature type="transmembrane region" description="Helical" evidence="1">
    <location>
        <begin position="72"/>
        <end position="96"/>
    </location>
</feature>
<dbReference type="FunFam" id="3.30.70.270:FF:000001">
    <property type="entry name" value="Diguanylate cyclase domain protein"/>
    <property type="match status" value="1"/>
</dbReference>
<dbReference type="InterPro" id="IPR043128">
    <property type="entry name" value="Rev_trsase/Diguanyl_cyclase"/>
</dbReference>
<dbReference type="SUPFAM" id="SSF55073">
    <property type="entry name" value="Nucleotide cyclase"/>
    <property type="match status" value="1"/>
</dbReference>
<dbReference type="InterPro" id="IPR000160">
    <property type="entry name" value="GGDEF_dom"/>
</dbReference>